<dbReference type="Pfam" id="PF13555">
    <property type="entry name" value="AAA_29"/>
    <property type="match status" value="1"/>
</dbReference>
<dbReference type="Pfam" id="PF09983">
    <property type="entry name" value="JetD_C"/>
    <property type="match status" value="1"/>
</dbReference>
<keyword evidence="2" id="KW-0547">Nucleotide-binding</keyword>
<reference evidence="2 3" key="1">
    <citation type="submission" date="2023-07" db="EMBL/GenBank/DDBJ databases">
        <title>Sorghum-associated microbial communities from plants grown in Nebraska, USA.</title>
        <authorList>
            <person name="Schachtman D."/>
        </authorList>
    </citation>
    <scope>NUCLEOTIDE SEQUENCE [LARGE SCALE GENOMIC DNA]</scope>
    <source>
        <strain evidence="2 3">BE240</strain>
    </source>
</reference>
<dbReference type="RefSeq" id="WP_310309029.1">
    <property type="nucleotide sequence ID" value="NZ_JAVDWE010000012.1"/>
</dbReference>
<dbReference type="Proteomes" id="UP001265550">
    <property type="component" value="Unassembled WGS sequence"/>
</dbReference>
<dbReference type="SUPFAM" id="SSF52540">
    <property type="entry name" value="P-loop containing nucleoside triphosphate hydrolases"/>
    <property type="match status" value="2"/>
</dbReference>
<evidence type="ECO:0000259" key="1">
    <source>
        <dbReference type="Pfam" id="PF09983"/>
    </source>
</evidence>
<keyword evidence="2" id="KW-0067">ATP-binding</keyword>
<comment type="caution">
    <text evidence="2">The sequence shown here is derived from an EMBL/GenBank/DDBJ whole genome shotgun (WGS) entry which is preliminary data.</text>
</comment>
<gene>
    <name evidence="2" type="ORF">J2X09_003813</name>
</gene>
<evidence type="ECO:0000313" key="3">
    <source>
        <dbReference type="Proteomes" id="UP001265550"/>
    </source>
</evidence>
<dbReference type="GO" id="GO:0005524">
    <property type="term" value="F:ATP binding"/>
    <property type="evidence" value="ECO:0007669"/>
    <property type="project" value="UniProtKB-KW"/>
</dbReference>
<evidence type="ECO:0000313" key="2">
    <source>
        <dbReference type="EMBL" id="MDR7096058.1"/>
    </source>
</evidence>
<protein>
    <submittedName>
        <fullName evidence="2">Energy-coupling factor transporter ATP-binding protein EcfA2</fullName>
    </submittedName>
</protein>
<sequence>MKVDKLVLVNWGQMAPGDYPLGQMTLLLGETGAGKSTLLDALQALMTGYHKSLAVFNPAQDEVNQGAARSKTKRTMESYIVGAEGSKFSRPAGAQGYLAAVFHPDPGEVGARPFTAVSVSIVDVLAVRTAVGRPLRALSSLERWRQAVSDHLDAPDDVRIRVSDYPLDVAGHAPEDIVRRLAQLRGLGDSPLLLREVSSRLFWGMSKVLDGKQDLVCALLQAEECPFPESPIQLLAHLPVQAVRGYLFIENQATFERACRGGFEGLQGLVLLYSAGFKASAARLRRPEGSSLYLSDASPNTREVRAALRAWLYRDGPLEHTPVAFWGDLDWSGMQILASLRMSFPEAVAWEPGYRALLNVLEEGGGHLPAAADKTGQRVVASTGCSFADATLLPALARAGRFVDQEWADLASLRV</sequence>
<dbReference type="Gene3D" id="3.40.50.300">
    <property type="entry name" value="P-loop containing nucleotide triphosphate hydrolases"/>
    <property type="match status" value="1"/>
</dbReference>
<keyword evidence="3" id="KW-1185">Reference proteome</keyword>
<feature type="domain" description="Wadjet protein JetD C-terminal" evidence="1">
    <location>
        <begin position="318"/>
        <end position="347"/>
    </location>
</feature>
<name>A0ABU1VFT4_9BURK</name>
<dbReference type="InterPro" id="IPR024534">
    <property type="entry name" value="JetD_C"/>
</dbReference>
<organism evidence="2 3">
    <name type="scientific">Hydrogenophaga laconesensis</name>
    <dbReference type="NCBI Taxonomy" id="1805971"/>
    <lineage>
        <taxon>Bacteria</taxon>
        <taxon>Pseudomonadati</taxon>
        <taxon>Pseudomonadota</taxon>
        <taxon>Betaproteobacteria</taxon>
        <taxon>Burkholderiales</taxon>
        <taxon>Comamonadaceae</taxon>
        <taxon>Hydrogenophaga</taxon>
    </lineage>
</organism>
<accession>A0ABU1VFT4</accession>
<dbReference type="InterPro" id="IPR027417">
    <property type="entry name" value="P-loop_NTPase"/>
</dbReference>
<proteinExistence type="predicted"/>
<dbReference type="EMBL" id="JAVDWE010000012">
    <property type="protein sequence ID" value="MDR7096058.1"/>
    <property type="molecule type" value="Genomic_DNA"/>
</dbReference>